<feature type="domain" description="RING-type" evidence="5">
    <location>
        <begin position="81"/>
        <end position="122"/>
    </location>
</feature>
<dbReference type="InterPro" id="IPR001841">
    <property type="entry name" value="Znf_RING"/>
</dbReference>
<feature type="domain" description="B box-type" evidence="6">
    <location>
        <begin position="156"/>
        <end position="196"/>
    </location>
</feature>
<dbReference type="PANTHER" id="PTHR24103">
    <property type="entry name" value="E3 UBIQUITIN-PROTEIN LIGASE TRIM"/>
    <property type="match status" value="1"/>
</dbReference>
<reference evidence="7 8" key="1">
    <citation type="journal article" date="2022" name="Gigascience">
        <title>A chromosome-level genome assembly and annotation of the desert horned lizard, Phrynosoma platyrhinos, provides insight into chromosomal rearrangements among reptiles.</title>
        <authorList>
            <person name="Koochekian N."/>
            <person name="Ascanio A."/>
            <person name="Farleigh K."/>
            <person name="Card D.C."/>
            <person name="Schield D.R."/>
            <person name="Castoe T.A."/>
            <person name="Jezkova T."/>
        </authorList>
    </citation>
    <scope>NUCLEOTIDE SEQUENCE [LARGE SCALE GENOMIC DNA]</scope>
    <source>
        <strain evidence="7">NK-2021</strain>
    </source>
</reference>
<dbReference type="SUPFAM" id="SSF57850">
    <property type="entry name" value="RING/U-box"/>
    <property type="match status" value="1"/>
</dbReference>
<dbReference type="PROSITE" id="PS50119">
    <property type="entry name" value="ZF_BBOX"/>
    <property type="match status" value="1"/>
</dbReference>
<organism evidence="7 8">
    <name type="scientific">Phrynosoma platyrhinos</name>
    <name type="common">Desert horned lizard</name>
    <dbReference type="NCBI Taxonomy" id="52577"/>
    <lineage>
        <taxon>Eukaryota</taxon>
        <taxon>Metazoa</taxon>
        <taxon>Chordata</taxon>
        <taxon>Craniata</taxon>
        <taxon>Vertebrata</taxon>
        <taxon>Euteleostomi</taxon>
        <taxon>Lepidosauria</taxon>
        <taxon>Squamata</taxon>
        <taxon>Bifurcata</taxon>
        <taxon>Unidentata</taxon>
        <taxon>Episquamata</taxon>
        <taxon>Toxicofera</taxon>
        <taxon>Iguania</taxon>
        <taxon>Phrynosomatidae</taxon>
        <taxon>Phrynosomatinae</taxon>
        <taxon>Phrynosoma</taxon>
    </lineage>
</organism>
<evidence type="ECO:0000313" key="7">
    <source>
        <dbReference type="EMBL" id="KAH0630455.1"/>
    </source>
</evidence>
<dbReference type="CDD" id="cd16594">
    <property type="entry name" value="RING-HC_TRIM7-like_C-IV"/>
    <property type="match status" value="1"/>
</dbReference>
<dbReference type="SMART" id="SM00336">
    <property type="entry name" value="BBOX"/>
    <property type="match status" value="1"/>
</dbReference>
<evidence type="ECO:0000256" key="3">
    <source>
        <dbReference type="ARBA" id="ARBA00022833"/>
    </source>
</evidence>
<dbReference type="PROSITE" id="PS00518">
    <property type="entry name" value="ZF_RING_1"/>
    <property type="match status" value="1"/>
</dbReference>
<dbReference type="Proteomes" id="UP000826234">
    <property type="component" value="Unassembled WGS sequence"/>
</dbReference>
<dbReference type="PROSITE" id="PS50089">
    <property type="entry name" value="ZF_RING_2"/>
    <property type="match status" value="1"/>
</dbReference>
<keyword evidence="1" id="KW-0479">Metal-binding</keyword>
<evidence type="ECO:0008006" key="9">
    <source>
        <dbReference type="Google" id="ProtNLM"/>
    </source>
</evidence>
<evidence type="ECO:0000259" key="6">
    <source>
        <dbReference type="PROSITE" id="PS50119"/>
    </source>
</evidence>
<dbReference type="Gene3D" id="3.30.160.60">
    <property type="entry name" value="Classic Zinc Finger"/>
    <property type="match status" value="1"/>
</dbReference>
<dbReference type="Pfam" id="PF15227">
    <property type="entry name" value="zf-C3HC4_4"/>
    <property type="match status" value="1"/>
</dbReference>
<protein>
    <recommendedName>
        <fullName evidence="9">Tripartite motif-containing protein 39</fullName>
    </recommendedName>
</protein>
<dbReference type="SMART" id="SM00184">
    <property type="entry name" value="RING"/>
    <property type="match status" value="1"/>
</dbReference>
<gene>
    <name evidence="7" type="ORF">JD844_013496</name>
</gene>
<accession>A0ABQ7TM01</accession>
<keyword evidence="2 4" id="KW-0863">Zinc-finger</keyword>
<evidence type="ECO:0000256" key="4">
    <source>
        <dbReference type="PROSITE-ProRule" id="PRU00024"/>
    </source>
</evidence>
<evidence type="ECO:0000256" key="2">
    <source>
        <dbReference type="ARBA" id="ARBA00022771"/>
    </source>
</evidence>
<dbReference type="InterPro" id="IPR017907">
    <property type="entry name" value="Znf_RING_CS"/>
</dbReference>
<evidence type="ECO:0000256" key="1">
    <source>
        <dbReference type="ARBA" id="ARBA00022723"/>
    </source>
</evidence>
<keyword evidence="8" id="KW-1185">Reference proteome</keyword>
<dbReference type="InterPro" id="IPR050143">
    <property type="entry name" value="TRIM/RBCC"/>
</dbReference>
<name>A0ABQ7TM01_PHRPL</name>
<dbReference type="EMBL" id="JAIPUX010000439">
    <property type="protein sequence ID" value="KAH0630455.1"/>
    <property type="molecule type" value="Genomic_DNA"/>
</dbReference>
<keyword evidence="3" id="KW-0862">Zinc</keyword>
<evidence type="ECO:0000313" key="8">
    <source>
        <dbReference type="Proteomes" id="UP000826234"/>
    </source>
</evidence>
<evidence type="ECO:0000259" key="5">
    <source>
        <dbReference type="PROSITE" id="PS50089"/>
    </source>
</evidence>
<dbReference type="InterPro" id="IPR000315">
    <property type="entry name" value="Znf_B-box"/>
</dbReference>
<proteinExistence type="predicted"/>
<dbReference type="Gene3D" id="3.30.40.10">
    <property type="entry name" value="Zinc/RING finger domain, C3HC4 (zinc finger)"/>
    <property type="match status" value="1"/>
</dbReference>
<sequence>MHQFLEESQHLWMVRLEELLKEMEKRIERNITSISDWISRVSQLTTEIEEKCEQPANKFLQELAPMAAEDFVVEFCDETTCTICLECFKDPVTIDCGHNFCQACLNQYWEESDKEASCPQCREPVQQKQFKPNRQLANVANLVKKLQKLKTGEEEKEKDMCEKHRGLLKFFCMDDIAPVCVVCSKFTHRSHKVVPIEEAVQSYKLGFHEKL</sequence>
<dbReference type="Pfam" id="PF00643">
    <property type="entry name" value="zf-B_box"/>
    <property type="match status" value="1"/>
</dbReference>
<dbReference type="SUPFAM" id="SSF57845">
    <property type="entry name" value="B-box zinc-binding domain"/>
    <property type="match status" value="1"/>
</dbReference>
<dbReference type="InterPro" id="IPR013083">
    <property type="entry name" value="Znf_RING/FYVE/PHD"/>
</dbReference>
<comment type="caution">
    <text evidence="7">The sequence shown here is derived from an EMBL/GenBank/DDBJ whole genome shotgun (WGS) entry which is preliminary data.</text>
</comment>